<name>A0A1I1N8W7_9GAMM</name>
<gene>
    <name evidence="1" type="ORF">SAMN05660831_00166</name>
</gene>
<dbReference type="RefSeq" id="WP_093426859.1">
    <property type="nucleotide sequence ID" value="NZ_FOMJ01000001.1"/>
</dbReference>
<organism evidence="1 2">
    <name type="scientific">Thiohalospira halophila DSM 15071</name>
    <dbReference type="NCBI Taxonomy" id="1123397"/>
    <lineage>
        <taxon>Bacteria</taxon>
        <taxon>Pseudomonadati</taxon>
        <taxon>Pseudomonadota</taxon>
        <taxon>Gammaproteobacteria</taxon>
        <taxon>Thiohalospirales</taxon>
        <taxon>Thiohalospiraceae</taxon>
        <taxon>Thiohalospira</taxon>
    </lineage>
</organism>
<dbReference type="PANTHER" id="PTHR37466:SF1">
    <property type="entry name" value="SLR1628 PROTEIN"/>
    <property type="match status" value="1"/>
</dbReference>
<dbReference type="Pfam" id="PF09996">
    <property type="entry name" value="DUF2237"/>
    <property type="match status" value="1"/>
</dbReference>
<dbReference type="InterPro" id="IPR018714">
    <property type="entry name" value="DUF2237"/>
</dbReference>
<accession>A0A1I1N8W7</accession>
<sequence length="129" mass="13915">MSENPFRNVLGTPLEPCNPALSAGFYRTGRCETRDGDPGNHSVCAEMTDEFLRFSASRGNELRAPVPQLAFPGLAAGDRWCLCAARWQEALEAGVAPPVVLEATEDIALEVVRMQDLQAHATAGDATDR</sequence>
<proteinExistence type="predicted"/>
<keyword evidence="2" id="KW-1185">Reference proteome</keyword>
<dbReference type="AlphaFoldDB" id="A0A1I1N8W7"/>
<dbReference type="EMBL" id="FOMJ01000001">
    <property type="protein sequence ID" value="SFC94101.1"/>
    <property type="molecule type" value="Genomic_DNA"/>
</dbReference>
<protein>
    <recommendedName>
        <fullName evidence="3">DUF2237 domain-containing protein</fullName>
    </recommendedName>
</protein>
<dbReference type="PANTHER" id="PTHR37466">
    <property type="entry name" value="SLR1628 PROTEIN"/>
    <property type="match status" value="1"/>
</dbReference>
<dbReference type="Proteomes" id="UP000198611">
    <property type="component" value="Unassembled WGS sequence"/>
</dbReference>
<evidence type="ECO:0000313" key="2">
    <source>
        <dbReference type="Proteomes" id="UP000198611"/>
    </source>
</evidence>
<reference evidence="1 2" key="1">
    <citation type="submission" date="2016-10" db="EMBL/GenBank/DDBJ databases">
        <authorList>
            <person name="de Groot N.N."/>
        </authorList>
    </citation>
    <scope>NUCLEOTIDE SEQUENCE [LARGE SCALE GENOMIC DNA]</scope>
    <source>
        <strain evidence="1 2">HL3</strain>
    </source>
</reference>
<dbReference type="OrthoDB" id="9792525at2"/>
<evidence type="ECO:0000313" key="1">
    <source>
        <dbReference type="EMBL" id="SFC94101.1"/>
    </source>
</evidence>
<dbReference type="Gene3D" id="3.30.56.110">
    <property type="entry name" value="Protein of unknown function DUF2237"/>
    <property type="match status" value="1"/>
</dbReference>
<dbReference type="STRING" id="1123397.SAMN05660831_00166"/>
<evidence type="ECO:0008006" key="3">
    <source>
        <dbReference type="Google" id="ProtNLM"/>
    </source>
</evidence>